<dbReference type="SUPFAM" id="SSF53822">
    <property type="entry name" value="Periplasmic binding protein-like I"/>
    <property type="match status" value="1"/>
</dbReference>
<keyword evidence="6" id="KW-1185">Reference proteome</keyword>
<keyword evidence="3" id="KW-0804">Transcription</keyword>
<dbReference type="AlphaFoldDB" id="A0A8J3INU0"/>
<dbReference type="Pfam" id="PF13377">
    <property type="entry name" value="Peripla_BP_3"/>
    <property type="match status" value="1"/>
</dbReference>
<dbReference type="PANTHER" id="PTHR30146">
    <property type="entry name" value="LACI-RELATED TRANSCRIPTIONAL REPRESSOR"/>
    <property type="match status" value="1"/>
</dbReference>
<keyword evidence="2" id="KW-0238">DNA-binding</keyword>
<dbReference type="Gene3D" id="1.10.260.40">
    <property type="entry name" value="lambda repressor-like DNA-binding domains"/>
    <property type="match status" value="1"/>
</dbReference>
<organism evidence="5 6">
    <name type="scientific">Reticulibacter mediterranei</name>
    <dbReference type="NCBI Taxonomy" id="2778369"/>
    <lineage>
        <taxon>Bacteria</taxon>
        <taxon>Bacillati</taxon>
        <taxon>Chloroflexota</taxon>
        <taxon>Ktedonobacteria</taxon>
        <taxon>Ktedonobacterales</taxon>
        <taxon>Reticulibacteraceae</taxon>
        <taxon>Reticulibacter</taxon>
    </lineage>
</organism>
<evidence type="ECO:0000313" key="6">
    <source>
        <dbReference type="Proteomes" id="UP000597444"/>
    </source>
</evidence>
<name>A0A8J3INU0_9CHLR</name>
<evidence type="ECO:0000313" key="5">
    <source>
        <dbReference type="EMBL" id="GHO93781.1"/>
    </source>
</evidence>
<dbReference type="SUPFAM" id="SSF47413">
    <property type="entry name" value="lambda repressor-like DNA-binding domains"/>
    <property type="match status" value="1"/>
</dbReference>
<evidence type="ECO:0000256" key="2">
    <source>
        <dbReference type="ARBA" id="ARBA00023125"/>
    </source>
</evidence>
<dbReference type="GO" id="GO:0003700">
    <property type="term" value="F:DNA-binding transcription factor activity"/>
    <property type="evidence" value="ECO:0007669"/>
    <property type="project" value="TreeGrafter"/>
</dbReference>
<dbReference type="CDD" id="cd01392">
    <property type="entry name" value="HTH_LacI"/>
    <property type="match status" value="1"/>
</dbReference>
<dbReference type="InterPro" id="IPR046335">
    <property type="entry name" value="LacI/GalR-like_sensor"/>
</dbReference>
<gene>
    <name evidence="5" type="ORF">KSF_038290</name>
</gene>
<dbReference type="InterPro" id="IPR000843">
    <property type="entry name" value="HTH_LacI"/>
</dbReference>
<dbReference type="GO" id="GO:0000976">
    <property type="term" value="F:transcription cis-regulatory region binding"/>
    <property type="evidence" value="ECO:0007669"/>
    <property type="project" value="TreeGrafter"/>
</dbReference>
<protein>
    <submittedName>
        <fullName evidence="5">LacI family transcriptional regulator</fullName>
    </submittedName>
</protein>
<dbReference type="InterPro" id="IPR028082">
    <property type="entry name" value="Peripla_BP_I"/>
</dbReference>
<feature type="domain" description="HTH lacI-type" evidence="4">
    <location>
        <begin position="6"/>
        <end position="61"/>
    </location>
</feature>
<comment type="caution">
    <text evidence="5">The sequence shown here is derived from an EMBL/GenBank/DDBJ whole genome shotgun (WGS) entry which is preliminary data.</text>
</comment>
<dbReference type="Proteomes" id="UP000597444">
    <property type="component" value="Unassembled WGS sequence"/>
</dbReference>
<reference evidence="5" key="1">
    <citation type="submission" date="2020-10" db="EMBL/GenBank/DDBJ databases">
        <title>Taxonomic study of unclassified bacteria belonging to the class Ktedonobacteria.</title>
        <authorList>
            <person name="Yabe S."/>
            <person name="Wang C.M."/>
            <person name="Zheng Y."/>
            <person name="Sakai Y."/>
            <person name="Cavaletti L."/>
            <person name="Monciardini P."/>
            <person name="Donadio S."/>
        </authorList>
    </citation>
    <scope>NUCLEOTIDE SEQUENCE</scope>
    <source>
        <strain evidence="5">ID150040</strain>
    </source>
</reference>
<proteinExistence type="predicted"/>
<dbReference type="CDD" id="cd06267">
    <property type="entry name" value="PBP1_LacI_sugar_binding-like"/>
    <property type="match status" value="1"/>
</dbReference>
<dbReference type="InterPro" id="IPR010982">
    <property type="entry name" value="Lambda_DNA-bd_dom_sf"/>
</dbReference>
<dbReference type="Gene3D" id="3.40.50.2300">
    <property type="match status" value="2"/>
</dbReference>
<dbReference type="RefSeq" id="WP_220204550.1">
    <property type="nucleotide sequence ID" value="NZ_BNJK01000001.1"/>
</dbReference>
<evidence type="ECO:0000256" key="3">
    <source>
        <dbReference type="ARBA" id="ARBA00023163"/>
    </source>
</evidence>
<sequence length="351" mass="38565">MRRKLITIRDVAEHAGVSVSTVSHVLNGNDHHVGAVKRERVLAAVDKLGYRPNAIARSMVKRKTATVGLVWTEIDNPIFVPVILGIEEVLRPAGYHIVLASAPDVVQEIQAIETLRSQQVDGFIFMSLSICYPFDHLVRLNNEGVPFVVINRCLDESTIPQILWDERGAGYEATQHLLSLGHTRISTISGPIHDSPPRRSAIERHRGWQEALHEHGITVPPEWIQISDYTYEGGYQATQQLLELRAHECGLPSAIFVANDVMAASVLKALYDAGLRVPQDISVTTVGDSPFAAYTVPALTTLSLPVQEAGREAAQILLEGLTHGKSTNAAKITLKCRAQLRESCSPYHTTT</sequence>
<evidence type="ECO:0000259" key="4">
    <source>
        <dbReference type="PROSITE" id="PS50932"/>
    </source>
</evidence>
<dbReference type="PROSITE" id="PS00356">
    <property type="entry name" value="HTH_LACI_1"/>
    <property type="match status" value="1"/>
</dbReference>
<evidence type="ECO:0000256" key="1">
    <source>
        <dbReference type="ARBA" id="ARBA00023015"/>
    </source>
</evidence>
<dbReference type="SMART" id="SM00354">
    <property type="entry name" value="HTH_LACI"/>
    <property type="match status" value="1"/>
</dbReference>
<dbReference type="EMBL" id="BNJK01000001">
    <property type="protein sequence ID" value="GHO93781.1"/>
    <property type="molecule type" value="Genomic_DNA"/>
</dbReference>
<accession>A0A8J3INU0</accession>
<dbReference type="Pfam" id="PF00356">
    <property type="entry name" value="LacI"/>
    <property type="match status" value="1"/>
</dbReference>
<dbReference type="PANTHER" id="PTHR30146:SF109">
    <property type="entry name" value="HTH-TYPE TRANSCRIPTIONAL REGULATOR GALS"/>
    <property type="match status" value="1"/>
</dbReference>
<dbReference type="PROSITE" id="PS50932">
    <property type="entry name" value="HTH_LACI_2"/>
    <property type="match status" value="1"/>
</dbReference>
<dbReference type="PRINTS" id="PR00036">
    <property type="entry name" value="HTHLACI"/>
</dbReference>
<keyword evidence="1" id="KW-0805">Transcription regulation</keyword>